<reference evidence="1 2" key="1">
    <citation type="submission" date="2008-07" db="EMBL/GenBank/DDBJ databases">
        <authorList>
            <person name="El-Sayed N."/>
            <person name="Caler E."/>
            <person name="Inman J."/>
            <person name="Amedeo P."/>
            <person name="Hass B."/>
            <person name="Wortman J."/>
        </authorList>
    </citation>
    <scope>NUCLEOTIDE SEQUENCE [LARGE SCALE GENOMIC DNA]</scope>
    <source>
        <strain evidence="2">ATCC 50983 / TXsc</strain>
    </source>
</reference>
<evidence type="ECO:0000313" key="1">
    <source>
        <dbReference type="EMBL" id="EER09281.1"/>
    </source>
</evidence>
<dbReference type="Proteomes" id="UP000007800">
    <property type="component" value="Unassembled WGS sequence"/>
</dbReference>
<keyword evidence="2" id="KW-1185">Reference proteome</keyword>
<dbReference type="OrthoDB" id="10463444at2759"/>
<organism evidence="2">
    <name type="scientific">Perkinsus marinus (strain ATCC 50983 / TXsc)</name>
    <dbReference type="NCBI Taxonomy" id="423536"/>
    <lineage>
        <taxon>Eukaryota</taxon>
        <taxon>Sar</taxon>
        <taxon>Alveolata</taxon>
        <taxon>Perkinsozoa</taxon>
        <taxon>Perkinsea</taxon>
        <taxon>Perkinsida</taxon>
        <taxon>Perkinsidae</taxon>
        <taxon>Perkinsus</taxon>
    </lineage>
</organism>
<dbReference type="GeneID" id="9065624"/>
<gene>
    <name evidence="1" type="ORF">Pmar_PMAR024217</name>
</gene>
<dbReference type="EMBL" id="GG678486">
    <property type="protein sequence ID" value="EER09281.1"/>
    <property type="molecule type" value="Genomic_DNA"/>
</dbReference>
<accession>C5L1W5</accession>
<proteinExistence type="predicted"/>
<protein>
    <submittedName>
        <fullName evidence="1">Uncharacterized protein</fullName>
    </submittedName>
</protein>
<evidence type="ECO:0000313" key="2">
    <source>
        <dbReference type="Proteomes" id="UP000007800"/>
    </source>
</evidence>
<dbReference type="RefSeq" id="XP_002777465.1">
    <property type="nucleotide sequence ID" value="XM_002777419.1"/>
</dbReference>
<dbReference type="AlphaFoldDB" id="C5L1W5"/>
<name>C5L1W5_PERM5</name>
<sequence>MLGMSSPMRASWGAPRSCSVVRGGPLNLTNSELQRYETAEILDWCLRDFALSALCSSSTVRRGGIPLVLNVHCVDTIHLLREEYAYRVILIENKEVAVDHGLPFIDLSCEASARAEISTPRVLFVGGGELEGVGPLIPKIPTVFDHHHSYNVCTAMTLVMFERYRFTKTWPRPSMLPPLSDGELAALREQRVGTRGKDHDQF</sequence>